<dbReference type="InterPro" id="IPR015424">
    <property type="entry name" value="PyrdxlP-dep_Trfase"/>
</dbReference>
<gene>
    <name evidence="4" type="primary">glyA</name>
    <name evidence="8" type="ORF">CA982_13765</name>
</gene>
<dbReference type="GO" id="GO:0035999">
    <property type="term" value="P:tetrahydrofolate interconversion"/>
    <property type="evidence" value="ECO:0007669"/>
    <property type="project" value="UniProtKB-UniRule"/>
</dbReference>
<dbReference type="GO" id="GO:0019264">
    <property type="term" value="P:glycine biosynthetic process from serine"/>
    <property type="evidence" value="ECO:0007669"/>
    <property type="project" value="InterPro"/>
</dbReference>
<keyword evidence="4" id="KW-0963">Cytoplasm</keyword>
<comment type="subcellular location">
    <subcellularLocation>
        <location evidence="4">Cytoplasm</location>
    </subcellularLocation>
</comment>
<evidence type="ECO:0000256" key="6">
    <source>
        <dbReference type="SAM" id="MobiDB-lite"/>
    </source>
</evidence>
<accession>A0A243Q9A4</accession>
<dbReference type="STRING" id="417102.CA982_13765"/>
<keyword evidence="9" id="KW-1185">Reference proteome</keyword>
<dbReference type="PIRSF" id="PIRSF000412">
    <property type="entry name" value="SHMT"/>
    <property type="match status" value="1"/>
</dbReference>
<dbReference type="GO" id="GO:0030170">
    <property type="term" value="F:pyridoxal phosphate binding"/>
    <property type="evidence" value="ECO:0007669"/>
    <property type="project" value="UniProtKB-UniRule"/>
</dbReference>
<keyword evidence="4 8" id="KW-0808">Transferase</keyword>
<feature type="domain" description="Serine hydroxymethyltransferase-like" evidence="7">
    <location>
        <begin position="22"/>
        <end position="385"/>
    </location>
</feature>
<dbReference type="InterPro" id="IPR015421">
    <property type="entry name" value="PyrdxlP-dep_Trfase_major"/>
</dbReference>
<name>A0A243Q9A4_9ACTN</name>
<comment type="similarity">
    <text evidence="2 4">Belongs to the SHMT family.</text>
</comment>
<dbReference type="UniPathway" id="UPA00193"/>
<dbReference type="PANTHER" id="PTHR11680">
    <property type="entry name" value="SERINE HYDROXYMETHYLTRANSFERASE"/>
    <property type="match status" value="1"/>
</dbReference>
<comment type="caution">
    <text evidence="8">The sequence shown here is derived from an EMBL/GenBank/DDBJ whole genome shotgun (WGS) entry which is preliminary data.</text>
</comment>
<dbReference type="GO" id="GO:0008168">
    <property type="term" value="F:methyltransferase activity"/>
    <property type="evidence" value="ECO:0007669"/>
    <property type="project" value="UniProtKB-KW"/>
</dbReference>
<evidence type="ECO:0000313" key="8">
    <source>
        <dbReference type="EMBL" id="OUC78284.1"/>
    </source>
</evidence>
<evidence type="ECO:0000256" key="1">
    <source>
        <dbReference type="ARBA" id="ARBA00001933"/>
    </source>
</evidence>
<evidence type="ECO:0000256" key="2">
    <source>
        <dbReference type="ARBA" id="ARBA00006376"/>
    </source>
</evidence>
<comment type="catalytic activity">
    <reaction evidence="4">
        <text>(6R)-5,10-methylene-5,6,7,8-tetrahydrofolate + glycine + H2O = (6S)-5,6,7,8-tetrahydrofolate + L-serine</text>
        <dbReference type="Rhea" id="RHEA:15481"/>
        <dbReference type="ChEBI" id="CHEBI:15377"/>
        <dbReference type="ChEBI" id="CHEBI:15636"/>
        <dbReference type="ChEBI" id="CHEBI:33384"/>
        <dbReference type="ChEBI" id="CHEBI:57305"/>
        <dbReference type="ChEBI" id="CHEBI:57453"/>
        <dbReference type="EC" id="2.1.2.1"/>
    </reaction>
</comment>
<reference evidence="8 9" key="1">
    <citation type="submission" date="2017-05" db="EMBL/GenBank/DDBJ databases">
        <title>Biotechnological potential of actinobacteria isolated from South African environments.</title>
        <authorList>
            <person name="Le Roes-Hill M."/>
            <person name="Prins A."/>
            <person name="Durrell K.A."/>
        </authorList>
    </citation>
    <scope>NUCLEOTIDE SEQUENCE [LARGE SCALE GENOMIC DNA]</scope>
    <source>
        <strain evidence="8">BS2</strain>
    </source>
</reference>
<dbReference type="OrthoDB" id="9803846at2"/>
<dbReference type="InterPro" id="IPR015422">
    <property type="entry name" value="PyrdxlP-dep_Trfase_small"/>
</dbReference>
<dbReference type="CDD" id="cd00378">
    <property type="entry name" value="SHMT"/>
    <property type="match status" value="1"/>
</dbReference>
<dbReference type="EMBL" id="NGFO01000014">
    <property type="protein sequence ID" value="OUC78284.1"/>
    <property type="molecule type" value="Genomic_DNA"/>
</dbReference>
<dbReference type="AlphaFoldDB" id="A0A243Q9A4"/>
<dbReference type="RefSeq" id="WP_086535879.1">
    <property type="nucleotide sequence ID" value="NZ_NGFO01000014.1"/>
</dbReference>
<dbReference type="InterPro" id="IPR001085">
    <property type="entry name" value="Ser_HO-MeTrfase"/>
</dbReference>
<keyword evidence="8" id="KW-0489">Methyltransferase</keyword>
<proteinExistence type="inferred from homology"/>
<feature type="binding site" evidence="4">
    <location>
        <position position="131"/>
    </location>
    <ligand>
        <name>(6S)-5,6,7,8-tetrahydrofolate</name>
        <dbReference type="ChEBI" id="CHEBI:57453"/>
    </ligand>
</feature>
<keyword evidence="4" id="KW-0554">One-carbon metabolism</keyword>
<evidence type="ECO:0000256" key="3">
    <source>
        <dbReference type="ARBA" id="ARBA00022898"/>
    </source>
</evidence>
<comment type="cofactor">
    <cofactor evidence="1 4 5">
        <name>pyridoxal 5'-phosphate</name>
        <dbReference type="ChEBI" id="CHEBI:597326"/>
    </cofactor>
</comment>
<dbReference type="NCBIfam" id="NF000586">
    <property type="entry name" value="PRK00011.1"/>
    <property type="match status" value="1"/>
</dbReference>
<sequence length="419" mass="44307">MSPDAPEFGPHGFRAGDAPTGDAAVDALLGREVGRRRNTLQLLASETEPTPGVRAAMASVFDAKYAEGYPGTRYHGGCDVVDELEELAIARARALFGAEYVNVQPLSGSAANLAVYAGFAQPGDPVLALRLEHGGHQTHGSRANFSGRWFSPLHYEVRPDDELVDYDQVRDLALVHRPRILVAGAASYSRTFDFAALREIADDAECILWVDAAHLAGHIAAGLLSSPVPYADIVTLSTNKVIRGPRGGVILARAEHGDALRKAVFPFVQGGPAMHTVAAKAVACAESGTDEFAGYARRAVDNARGLAAELADRGARVVSGGTDIHLAVIDVSGFGISGMEAQHRLGAAGIVVDKAVLPFETRPVSEGSAIRIGTPVVTERGMTPAMHPPIADAMVAAMSTDDRETHRRIRREIAEVAYG</sequence>
<dbReference type="Gene3D" id="3.40.640.10">
    <property type="entry name" value="Type I PLP-dependent aspartate aminotransferase-like (Major domain)"/>
    <property type="match status" value="1"/>
</dbReference>
<evidence type="ECO:0000256" key="4">
    <source>
        <dbReference type="HAMAP-Rule" id="MF_00051"/>
    </source>
</evidence>
<dbReference type="EC" id="2.1.2.1" evidence="4"/>
<dbReference type="SUPFAM" id="SSF53383">
    <property type="entry name" value="PLP-dependent transferases"/>
    <property type="match status" value="1"/>
</dbReference>
<comment type="pathway">
    <text evidence="4">One-carbon metabolism; tetrahydrofolate interconversion.</text>
</comment>
<dbReference type="Pfam" id="PF00464">
    <property type="entry name" value="SHMT"/>
    <property type="match status" value="1"/>
</dbReference>
<feature type="region of interest" description="Disordered" evidence="6">
    <location>
        <begin position="1"/>
        <end position="20"/>
    </location>
</feature>
<dbReference type="HAMAP" id="MF_00051">
    <property type="entry name" value="SHMT"/>
    <property type="match status" value="1"/>
</dbReference>
<dbReference type="GO" id="GO:0032259">
    <property type="term" value="P:methylation"/>
    <property type="evidence" value="ECO:0007669"/>
    <property type="project" value="UniProtKB-KW"/>
</dbReference>
<feature type="binding site" evidence="4">
    <location>
        <position position="255"/>
    </location>
    <ligand>
        <name>(6S)-5,6,7,8-tetrahydrofolate</name>
        <dbReference type="ChEBI" id="CHEBI:57453"/>
    </ligand>
</feature>
<keyword evidence="3 4" id="KW-0663">Pyridoxal phosphate</keyword>
<evidence type="ECO:0000256" key="5">
    <source>
        <dbReference type="PIRSR" id="PIRSR000412-50"/>
    </source>
</evidence>
<organism evidence="8 9">
    <name type="scientific">Gordonia lacunae</name>
    <dbReference type="NCBI Taxonomy" id="417102"/>
    <lineage>
        <taxon>Bacteria</taxon>
        <taxon>Bacillati</taxon>
        <taxon>Actinomycetota</taxon>
        <taxon>Actinomycetes</taxon>
        <taxon>Mycobacteriales</taxon>
        <taxon>Gordoniaceae</taxon>
        <taxon>Gordonia</taxon>
    </lineage>
</organism>
<evidence type="ECO:0000313" key="9">
    <source>
        <dbReference type="Proteomes" id="UP000194632"/>
    </source>
</evidence>
<comment type="subunit">
    <text evidence="4">Homodimer.</text>
</comment>
<dbReference type="Proteomes" id="UP000194632">
    <property type="component" value="Unassembled WGS sequence"/>
</dbReference>
<dbReference type="Gene3D" id="3.90.1150.10">
    <property type="entry name" value="Aspartate Aminotransferase, domain 1"/>
    <property type="match status" value="1"/>
</dbReference>
<feature type="modified residue" description="N6-(pyridoxal phosphate)lysine" evidence="4 5">
    <location>
        <position position="240"/>
    </location>
</feature>
<comment type="function">
    <text evidence="4">Catalyzes the reversible interconversion of serine and glycine with tetrahydrofolate (THF) serving as the one-carbon carrier. This reaction serves as the major source of one-carbon groups required for the biosynthesis of purines, thymidylate, methionine, and other important biomolecules.</text>
</comment>
<dbReference type="PANTHER" id="PTHR11680:SF35">
    <property type="entry name" value="SERINE HYDROXYMETHYLTRANSFERASE 1"/>
    <property type="match status" value="1"/>
</dbReference>
<protein>
    <recommendedName>
        <fullName evidence="4">Probable serine hydroxymethyltransferase</fullName>
        <shortName evidence="4">SHMT</shortName>
        <shortName evidence="4">Serine methylase</shortName>
        <ecNumber evidence="4">2.1.2.1</ecNumber>
    </recommendedName>
</protein>
<evidence type="ECO:0000259" key="7">
    <source>
        <dbReference type="Pfam" id="PF00464"/>
    </source>
</evidence>
<dbReference type="GO" id="GO:0004372">
    <property type="term" value="F:glycine hydroxymethyltransferase activity"/>
    <property type="evidence" value="ECO:0007669"/>
    <property type="project" value="UniProtKB-EC"/>
</dbReference>
<dbReference type="InterPro" id="IPR049943">
    <property type="entry name" value="Ser_HO-MeTrfase-like"/>
</dbReference>
<dbReference type="InterPro" id="IPR039429">
    <property type="entry name" value="SHMT-like_dom"/>
</dbReference>
<dbReference type="GO" id="GO:0005829">
    <property type="term" value="C:cytosol"/>
    <property type="evidence" value="ECO:0007669"/>
    <property type="project" value="TreeGrafter"/>
</dbReference>
<comment type="caution">
    <text evidence="4">Lacks conserved residue(s) required for the propagation of feature annotation.</text>
</comment>